<feature type="region of interest" description="Disordered" evidence="5">
    <location>
        <begin position="366"/>
        <end position="387"/>
    </location>
</feature>
<dbReference type="GO" id="GO:0097347">
    <property type="term" value="C:TAM protein secretion complex"/>
    <property type="evidence" value="ECO:0007669"/>
    <property type="project" value="TreeGrafter"/>
</dbReference>
<feature type="transmembrane region" description="Helical" evidence="6">
    <location>
        <begin position="53"/>
        <end position="73"/>
    </location>
</feature>
<feature type="region of interest" description="Disordered" evidence="5">
    <location>
        <begin position="694"/>
        <end position="728"/>
    </location>
</feature>
<feature type="compositionally biased region" description="Basic and acidic residues" evidence="5">
    <location>
        <begin position="470"/>
        <end position="479"/>
    </location>
</feature>
<comment type="caution">
    <text evidence="8">The sequence shown here is derived from an EMBL/GenBank/DDBJ whole genome shotgun (WGS) entry which is preliminary data.</text>
</comment>
<reference evidence="8" key="1">
    <citation type="submission" date="2019-08" db="EMBL/GenBank/DDBJ databases">
        <authorList>
            <person name="Kucharzyk K."/>
            <person name="Murdoch R.W."/>
            <person name="Higgins S."/>
            <person name="Loffler F."/>
        </authorList>
    </citation>
    <scope>NUCLEOTIDE SEQUENCE</scope>
</reference>
<accession>A0A644T5A8</accession>
<feature type="region of interest" description="Disordered" evidence="5">
    <location>
        <begin position="1"/>
        <end position="42"/>
    </location>
</feature>
<keyword evidence="3 6" id="KW-1133">Transmembrane helix</keyword>
<evidence type="ECO:0000256" key="2">
    <source>
        <dbReference type="ARBA" id="ARBA00022692"/>
    </source>
</evidence>
<organism evidence="8">
    <name type="scientific">bioreactor metagenome</name>
    <dbReference type="NCBI Taxonomy" id="1076179"/>
    <lineage>
        <taxon>unclassified sequences</taxon>
        <taxon>metagenomes</taxon>
        <taxon>ecological metagenomes</taxon>
    </lineage>
</organism>
<proteinExistence type="predicted"/>
<comment type="subcellular location">
    <subcellularLocation>
        <location evidence="1">Membrane</location>
        <topology evidence="1">Single-pass membrane protein</topology>
    </subcellularLocation>
</comment>
<feature type="compositionally biased region" description="Low complexity" evidence="5">
    <location>
        <begin position="695"/>
        <end position="706"/>
    </location>
</feature>
<protein>
    <recommendedName>
        <fullName evidence="7">Translocation and assembly module TamB C-terminal domain-containing protein</fullName>
    </recommendedName>
</protein>
<dbReference type="EMBL" id="VSSQ01000014">
    <property type="protein sequence ID" value="MPL61342.1"/>
    <property type="molecule type" value="Genomic_DNA"/>
</dbReference>
<dbReference type="GO" id="GO:0005886">
    <property type="term" value="C:plasma membrane"/>
    <property type="evidence" value="ECO:0007669"/>
    <property type="project" value="InterPro"/>
</dbReference>
<dbReference type="PANTHER" id="PTHR36985:SF1">
    <property type="entry name" value="TRANSLOCATION AND ASSEMBLY MODULE SUBUNIT TAMB"/>
    <property type="match status" value="1"/>
</dbReference>
<name>A0A644T5A8_9ZZZZ</name>
<keyword evidence="2 6" id="KW-0812">Transmembrane</keyword>
<feature type="compositionally biased region" description="Low complexity" evidence="5">
    <location>
        <begin position="1201"/>
        <end position="1216"/>
    </location>
</feature>
<feature type="compositionally biased region" description="Low complexity" evidence="5">
    <location>
        <begin position="1"/>
        <end position="19"/>
    </location>
</feature>
<dbReference type="Pfam" id="PF04357">
    <property type="entry name" value="TamB"/>
    <property type="match status" value="1"/>
</dbReference>
<keyword evidence="4 6" id="KW-0472">Membrane</keyword>
<evidence type="ECO:0000256" key="5">
    <source>
        <dbReference type="SAM" id="MobiDB-lite"/>
    </source>
</evidence>
<dbReference type="InterPro" id="IPR007452">
    <property type="entry name" value="TamB_C"/>
</dbReference>
<feature type="compositionally biased region" description="Low complexity" evidence="5">
    <location>
        <begin position="227"/>
        <end position="263"/>
    </location>
</feature>
<evidence type="ECO:0000256" key="3">
    <source>
        <dbReference type="ARBA" id="ARBA00022989"/>
    </source>
</evidence>
<evidence type="ECO:0000256" key="4">
    <source>
        <dbReference type="ARBA" id="ARBA00023136"/>
    </source>
</evidence>
<sequence length="1471" mass="151220">MDQEHSAAPPSSSSATPAALGGKASPSAGQPGHRKPSGGGSGPFRKWLRRAGWALGLCVLLCAVALAATLAALRSETAQGWLTEKINTAMEAAPHAGATPAGVRARITHLSGSLPFEFSLGVELFDSDGLWMRLPDCRAQWDWRALPSVVRIASVDVNDAQLLRLPILPDAPVPAPAPSLTEATLRAMLGDALRTLGSLPGWLPQVRLEGLSILNARLPQALLGGEPPAAARNGTPPAATGAAPDAERSAPAGAEAQPAASGATLPEMHPETHPDTQGGGQNNTAADASLEGNLSLVAGTQGAKASLLVRIACAEDTPLHVAGAAIYGVESTALLTLAPSRVGEILALDATAEFAAILRRYPDPVAEDSPASLPASSPVKISSANDQPAEPGALAVLLREGANARLRLAARVTAPTADGEAVGASAALEKISVESGPLHLAGHAKWDAGGAASWLDGPLDVDIQASLGEKTDSEKEAAEKSASTSAAAPSTKSGGLLPERAQLRITARGPLQTPDTQIALACPAWSVGGHALADISLKLQSTPLNWGRVLLGALKQTSAASAEVGLSDPGQKDAEQAAELTVKVQASALMDNHPQRFGATLFALNDREDGHGLLRAGVRDLQCQLLGVAGSGQVAAALPLPPLAGGMPRVDGKVDVRVSDWQALSAMLPGARLDGDAALSLEFVSQRAESAVPIAAQNSSAQDSPAQSPPDQNPQAQTKHTPAPQAAYTQQATLRWRVPRLAYRAGNGQPVEAQGLEGEAVLTDALGKGLLAARLDLAGVRSGAIRLGAKLRAQGSIFGPLEASLETGGFAATRCAVRWQPGLLELRRLDLDLPAQKLGLRAAAGATVRYGAGDLAVSGLDVAMKPSGRLRAQAAFGPEKLDLRLTLEHLSLAPWHVLIPALPKGELEASVRLTGTPAQPGGDIRVDARGLVVPGAALKPMNLALTGKLERDNAGGGALALRLVPDQATVAALGGTECRVEARLPLLFGPDGLPSPNMQGPLRASLRWNGAVAPLWSLMPVADQRLAGRLALSLDVGGTLEAPAPKGFVRMDDTRYENLQYGVLLTGINLRLELEEGRGGALGFARLNLAAADGQGGTARITGQGRLDGSMLDFNAVVDHLRPLRRRDIRVELSAQASVAGSAAAPQVRGTVTVNQGLVLLNNLDVGGSITTLPISEVSPVWARAGHEPPTPAVPQGKKTASPAAVGPAPTAPASGGSAGLLDLRIVIPGRFVVEGFGLKSEWKADMHVGGTPAEPLISGQLNAVKGSLDILGKNFKLARGAVTFGGGAVSNPLLDIMLTTQTPALMANISIVGTVRKMQLILSSDPEMPRDEILAQILFGKSASELGRFENLRLAAAVAQLAGFGSGSGGGGVLDSARQALGVDVLRFNSGASGTNGTGQSGQGGEGMAAGSSVEMGKYLTEDIYVGVQQGAKQGTTAFVIQLELTPRANLELRTEQQSTKGGLTWKYNY</sequence>
<feature type="region of interest" description="Disordered" evidence="5">
    <location>
        <begin position="225"/>
        <end position="286"/>
    </location>
</feature>
<evidence type="ECO:0000313" key="8">
    <source>
        <dbReference type="EMBL" id="MPL61342.1"/>
    </source>
</evidence>
<feature type="region of interest" description="Disordered" evidence="5">
    <location>
        <begin position="1186"/>
        <end position="1216"/>
    </location>
</feature>
<feature type="compositionally biased region" description="Low complexity" evidence="5">
    <location>
        <begin position="480"/>
        <end position="493"/>
    </location>
</feature>
<feature type="region of interest" description="Disordered" evidence="5">
    <location>
        <begin position="470"/>
        <end position="497"/>
    </location>
</feature>
<dbReference type="PANTHER" id="PTHR36985">
    <property type="entry name" value="TRANSLOCATION AND ASSEMBLY MODULE SUBUNIT TAMB"/>
    <property type="match status" value="1"/>
</dbReference>
<feature type="domain" description="Translocation and assembly module TamB C-terminal" evidence="7">
    <location>
        <begin position="1089"/>
        <end position="1471"/>
    </location>
</feature>
<evidence type="ECO:0000256" key="1">
    <source>
        <dbReference type="ARBA" id="ARBA00004167"/>
    </source>
</evidence>
<evidence type="ECO:0000256" key="6">
    <source>
        <dbReference type="SAM" id="Phobius"/>
    </source>
</evidence>
<feature type="compositionally biased region" description="Low complexity" evidence="5">
    <location>
        <begin position="713"/>
        <end position="728"/>
    </location>
</feature>
<evidence type="ECO:0000259" key="7">
    <source>
        <dbReference type="Pfam" id="PF04357"/>
    </source>
</evidence>
<dbReference type="GO" id="GO:0009306">
    <property type="term" value="P:protein secretion"/>
    <property type="evidence" value="ECO:0007669"/>
    <property type="project" value="InterPro"/>
</dbReference>
<gene>
    <name evidence="8" type="ORF">SDC9_06912</name>
</gene>